<sequence length="458" mass="50127">MKFRKALFPFTFALALGGSLLLTGCDNNPANSNQAKLSTVNVQVFETNPLNYTVKVALPARVVASQIAEIRPQVGGIILKREFAESSNVTEGQSLYQIDPAIYQANYDSAMASVASAEASAKIAHLTMNRYKDLLKTKSISQQEFDKAAADAMQADASVLVAKANLNTAKVNLGYTKVYSPIDGYIGKSNVTEGALVSAGQSTAMAIVQKLDPIYIDMTQTATIFEKNEKERNQIYVPNEKVEIFFNDSRKYEYDGHIIFSDKNVNETTGTVILRAQFPNPNAEILPGMFLKPLLTLGNIENAILVPQKGITSDAAGNYTAIVAIPVPADQELTFIKETLLARLPKQDSESGMKENEQKAEQEALAIIKAHKESDKKDTPFYYFEKRNDVKVYAGISGYWIVTSGINAGEKVVISGLLNLSSIPNLNTPVYRTFANIVADPQSLTQEQLDTLIENSVK</sequence>
<proteinExistence type="inferred from homology"/>
<dbReference type="Pfam" id="PF25944">
    <property type="entry name" value="Beta-barrel_RND"/>
    <property type="match status" value="1"/>
</dbReference>
<evidence type="ECO:0000313" key="8">
    <source>
        <dbReference type="Proteomes" id="UP000278542"/>
    </source>
</evidence>
<dbReference type="Proteomes" id="UP000278542">
    <property type="component" value="Unassembled WGS sequence"/>
</dbReference>
<evidence type="ECO:0000256" key="3">
    <source>
        <dbReference type="SAM" id="SignalP"/>
    </source>
</evidence>
<dbReference type="NCBIfam" id="TIGR01730">
    <property type="entry name" value="RND_mfp"/>
    <property type="match status" value="1"/>
</dbReference>
<dbReference type="GO" id="GO:0015721">
    <property type="term" value="P:bile acid and bile salt transport"/>
    <property type="evidence" value="ECO:0007669"/>
    <property type="project" value="TreeGrafter"/>
</dbReference>
<dbReference type="EMBL" id="RBWY01000001">
    <property type="protein sequence ID" value="RKS87214.1"/>
    <property type="molecule type" value="Genomic_DNA"/>
</dbReference>
<feature type="chain" id="PRO_5019712423" evidence="3">
    <location>
        <begin position="25"/>
        <end position="458"/>
    </location>
</feature>
<dbReference type="InterPro" id="IPR058624">
    <property type="entry name" value="MdtA-like_HH"/>
</dbReference>
<comment type="subcellular location">
    <subcellularLocation>
        <location evidence="1">Cell inner membrane</location>
        <topology evidence="1">Lipid-anchor</topology>
    </subcellularLocation>
</comment>
<dbReference type="Gene3D" id="2.40.420.20">
    <property type="match status" value="1"/>
</dbReference>
<gene>
    <name evidence="7" type="ORF">DES39_0433</name>
</gene>
<evidence type="ECO:0000259" key="4">
    <source>
        <dbReference type="Pfam" id="PF25876"/>
    </source>
</evidence>
<dbReference type="FunFam" id="1.10.287.470:FF:000002">
    <property type="entry name" value="Efflux RND transporter periplasmic adaptor subunit"/>
    <property type="match status" value="1"/>
</dbReference>
<dbReference type="Gene3D" id="2.40.50.100">
    <property type="match status" value="1"/>
</dbReference>
<feature type="signal peptide" evidence="3">
    <location>
        <begin position="1"/>
        <end position="24"/>
    </location>
</feature>
<dbReference type="PANTHER" id="PTHR30158">
    <property type="entry name" value="ACRA/E-RELATED COMPONENT OF DRUG EFFLUX TRANSPORTER"/>
    <property type="match status" value="1"/>
</dbReference>
<comment type="similarity">
    <text evidence="2">Belongs to the membrane fusion protein (MFP) (TC 8.A.1) family.</text>
</comment>
<protein>
    <submittedName>
        <fullName evidence="7">Membrane fusion protein (Multidrug efflux system)</fullName>
    </submittedName>
</protein>
<feature type="domain" description="Multidrug resistance protein MdtA-like barrel-sandwich hybrid" evidence="5">
    <location>
        <begin position="67"/>
        <end position="209"/>
    </location>
</feature>
<keyword evidence="8" id="KW-1185">Reference proteome</keyword>
<dbReference type="Pfam" id="PF25876">
    <property type="entry name" value="HH_MFP_RND"/>
    <property type="match status" value="1"/>
</dbReference>
<organism evidence="7 8">
    <name type="scientific">Orbus hercynius</name>
    <dbReference type="NCBI Taxonomy" id="593135"/>
    <lineage>
        <taxon>Bacteria</taxon>
        <taxon>Pseudomonadati</taxon>
        <taxon>Pseudomonadota</taxon>
        <taxon>Gammaproteobacteria</taxon>
        <taxon>Orbales</taxon>
        <taxon>Orbaceae</taxon>
        <taxon>Orbus</taxon>
    </lineage>
</organism>
<name>A0A495RIW3_9GAMM</name>
<dbReference type="InterPro" id="IPR006143">
    <property type="entry name" value="RND_pump_MFP"/>
</dbReference>
<dbReference type="InterPro" id="IPR058625">
    <property type="entry name" value="MdtA-like_BSH"/>
</dbReference>
<dbReference type="Gene3D" id="2.40.30.170">
    <property type="match status" value="1"/>
</dbReference>
<dbReference type="GO" id="GO:0046677">
    <property type="term" value="P:response to antibiotic"/>
    <property type="evidence" value="ECO:0007669"/>
    <property type="project" value="TreeGrafter"/>
</dbReference>
<dbReference type="SUPFAM" id="SSF111369">
    <property type="entry name" value="HlyD-like secretion proteins"/>
    <property type="match status" value="1"/>
</dbReference>
<dbReference type="Gene3D" id="1.10.287.470">
    <property type="entry name" value="Helix hairpin bin"/>
    <property type="match status" value="1"/>
</dbReference>
<evidence type="ECO:0000256" key="2">
    <source>
        <dbReference type="ARBA" id="ARBA00009477"/>
    </source>
</evidence>
<dbReference type="InterPro" id="IPR058626">
    <property type="entry name" value="MdtA-like_b-barrel"/>
</dbReference>
<dbReference type="AlphaFoldDB" id="A0A495RIW3"/>
<dbReference type="Pfam" id="PF25917">
    <property type="entry name" value="BSH_RND"/>
    <property type="match status" value="1"/>
</dbReference>
<dbReference type="RefSeq" id="WP_121144122.1">
    <property type="nucleotide sequence ID" value="NZ_RBWY01000001.1"/>
</dbReference>
<evidence type="ECO:0000256" key="1">
    <source>
        <dbReference type="ARBA" id="ARBA00004519"/>
    </source>
</evidence>
<comment type="caution">
    <text evidence="7">The sequence shown here is derived from an EMBL/GenBank/DDBJ whole genome shotgun (WGS) entry which is preliminary data.</text>
</comment>
<keyword evidence="3" id="KW-0732">Signal</keyword>
<evidence type="ECO:0000259" key="5">
    <source>
        <dbReference type="Pfam" id="PF25917"/>
    </source>
</evidence>
<dbReference type="GO" id="GO:0022857">
    <property type="term" value="F:transmembrane transporter activity"/>
    <property type="evidence" value="ECO:0007669"/>
    <property type="project" value="InterPro"/>
</dbReference>
<dbReference type="PROSITE" id="PS51257">
    <property type="entry name" value="PROKAR_LIPOPROTEIN"/>
    <property type="match status" value="1"/>
</dbReference>
<dbReference type="GO" id="GO:0005886">
    <property type="term" value="C:plasma membrane"/>
    <property type="evidence" value="ECO:0007669"/>
    <property type="project" value="TreeGrafter"/>
</dbReference>
<evidence type="ECO:0000313" key="7">
    <source>
        <dbReference type="EMBL" id="RKS87214.1"/>
    </source>
</evidence>
<feature type="domain" description="Multidrug resistance protein MdtA-like beta-barrel" evidence="6">
    <location>
        <begin position="213"/>
        <end position="295"/>
    </location>
</feature>
<dbReference type="GO" id="GO:0030313">
    <property type="term" value="C:cell envelope"/>
    <property type="evidence" value="ECO:0007669"/>
    <property type="project" value="UniProtKB-SubCell"/>
</dbReference>
<dbReference type="PANTHER" id="PTHR30158:SF3">
    <property type="entry name" value="MULTIDRUG EFFLUX PUMP SUBUNIT ACRA-RELATED"/>
    <property type="match status" value="1"/>
</dbReference>
<evidence type="ECO:0000259" key="6">
    <source>
        <dbReference type="Pfam" id="PF25944"/>
    </source>
</evidence>
<reference evidence="7 8" key="1">
    <citation type="submission" date="2018-10" db="EMBL/GenBank/DDBJ databases">
        <title>Genomic Encyclopedia of Type Strains, Phase IV (KMG-IV): sequencing the most valuable type-strain genomes for metagenomic binning, comparative biology and taxonomic classification.</title>
        <authorList>
            <person name="Goeker M."/>
        </authorList>
    </citation>
    <scope>NUCLEOTIDE SEQUENCE [LARGE SCALE GENOMIC DNA]</scope>
    <source>
        <strain evidence="7 8">DSM 22228</strain>
    </source>
</reference>
<feature type="domain" description="Multidrug resistance protein MdtA-like alpha-helical hairpin" evidence="4">
    <location>
        <begin position="107"/>
        <end position="176"/>
    </location>
</feature>
<accession>A0A495RIW3</accession>
<dbReference type="OrthoDB" id="9800613at2"/>